<evidence type="ECO:0000256" key="1">
    <source>
        <dbReference type="SAM" id="MobiDB-lite"/>
    </source>
</evidence>
<dbReference type="InterPro" id="IPR000182">
    <property type="entry name" value="GNAT_dom"/>
</dbReference>
<evidence type="ECO:0000313" key="3">
    <source>
        <dbReference type="EMBL" id="GLC51984.1"/>
    </source>
</evidence>
<keyword evidence="4" id="KW-1185">Reference proteome</keyword>
<dbReference type="Proteomes" id="UP001165080">
    <property type="component" value="Unassembled WGS sequence"/>
</dbReference>
<dbReference type="CDD" id="cd04301">
    <property type="entry name" value="NAT_SF"/>
    <property type="match status" value="1"/>
</dbReference>
<dbReference type="EMBL" id="BRXU01000005">
    <property type="protein sequence ID" value="GLC51984.1"/>
    <property type="molecule type" value="Genomic_DNA"/>
</dbReference>
<dbReference type="SUPFAM" id="SSF55729">
    <property type="entry name" value="Acyl-CoA N-acyltransferases (Nat)"/>
    <property type="match status" value="1"/>
</dbReference>
<organism evidence="3 4">
    <name type="scientific">Pleodorina starrii</name>
    <dbReference type="NCBI Taxonomy" id="330485"/>
    <lineage>
        <taxon>Eukaryota</taxon>
        <taxon>Viridiplantae</taxon>
        <taxon>Chlorophyta</taxon>
        <taxon>core chlorophytes</taxon>
        <taxon>Chlorophyceae</taxon>
        <taxon>CS clade</taxon>
        <taxon>Chlamydomonadales</taxon>
        <taxon>Volvocaceae</taxon>
        <taxon>Pleodorina</taxon>
    </lineage>
</organism>
<dbReference type="AlphaFoldDB" id="A0A9W6BH73"/>
<dbReference type="Pfam" id="PF13508">
    <property type="entry name" value="Acetyltransf_7"/>
    <property type="match status" value="1"/>
</dbReference>
<accession>A0A9W6BH73</accession>
<dbReference type="GO" id="GO:0016747">
    <property type="term" value="F:acyltransferase activity, transferring groups other than amino-acyl groups"/>
    <property type="evidence" value="ECO:0007669"/>
    <property type="project" value="InterPro"/>
</dbReference>
<reference evidence="3 4" key="1">
    <citation type="journal article" date="2023" name="Commun. Biol.">
        <title>Reorganization of the ancestral sex-determining regions during the evolution of trioecy in Pleodorina starrii.</title>
        <authorList>
            <person name="Takahashi K."/>
            <person name="Suzuki S."/>
            <person name="Kawai-Toyooka H."/>
            <person name="Yamamoto K."/>
            <person name="Hamaji T."/>
            <person name="Ootsuki R."/>
            <person name="Yamaguchi H."/>
            <person name="Kawachi M."/>
            <person name="Higashiyama T."/>
            <person name="Nozaki H."/>
        </authorList>
    </citation>
    <scope>NUCLEOTIDE SEQUENCE [LARGE SCALE GENOMIC DNA]</scope>
    <source>
        <strain evidence="3 4">NIES-4479</strain>
    </source>
</reference>
<evidence type="ECO:0000259" key="2">
    <source>
        <dbReference type="PROSITE" id="PS51186"/>
    </source>
</evidence>
<feature type="compositionally biased region" description="Basic and acidic residues" evidence="1">
    <location>
        <begin position="228"/>
        <end position="252"/>
    </location>
</feature>
<sequence>MLLALTCGTTQQNALPQPQPRAPPAPSRSAVAGRAPAALPATRRQACRQAASGSSSSVSTAGGFSTAARSRWLPDQPTFVCPPSIAPGSPTPSDEAWAEQGIFFSYGKAHLSYNEVEQLLQLANLHVSPADFRAATVVVWAYRYRPETTADAAFPDSSISGDGGAPEVELVGFASADVAPAPAPTRLTPAGAGGGGAAEGSMADLGRSGGGGGQKRRPSADDGSGGADSRRWGDSRRHRPVGHDPRDRELRLSKARRGGGRDAELGGSGGGVAADSASPDVAPPDMAAAAAAATIWFLAVHPDLRRRGLGRALLERVASELYDKYGRPLLVSLRATSLSAAFYDRLGLRRDPAAPLVRSAGGGAA</sequence>
<feature type="region of interest" description="Disordered" evidence="1">
    <location>
        <begin position="182"/>
        <end position="279"/>
    </location>
</feature>
<dbReference type="PROSITE" id="PS51186">
    <property type="entry name" value="GNAT"/>
    <property type="match status" value="1"/>
</dbReference>
<feature type="compositionally biased region" description="Pro residues" evidence="1">
    <location>
        <begin position="17"/>
        <end position="26"/>
    </location>
</feature>
<proteinExistence type="predicted"/>
<dbReference type="InterPro" id="IPR016181">
    <property type="entry name" value="Acyl_CoA_acyltransferase"/>
</dbReference>
<evidence type="ECO:0000313" key="4">
    <source>
        <dbReference type="Proteomes" id="UP001165080"/>
    </source>
</evidence>
<dbReference type="OrthoDB" id="551613at2759"/>
<dbReference type="Gene3D" id="3.40.630.30">
    <property type="match status" value="1"/>
</dbReference>
<protein>
    <recommendedName>
        <fullName evidence="2">N-acetyltransferase domain-containing protein</fullName>
    </recommendedName>
</protein>
<comment type="caution">
    <text evidence="3">The sequence shown here is derived from an EMBL/GenBank/DDBJ whole genome shotgun (WGS) entry which is preliminary data.</text>
</comment>
<feature type="region of interest" description="Disordered" evidence="1">
    <location>
        <begin position="1"/>
        <end position="62"/>
    </location>
</feature>
<feature type="domain" description="N-acetyltransferase" evidence="2">
    <location>
        <begin position="293"/>
        <end position="365"/>
    </location>
</feature>
<feature type="compositionally biased region" description="Low complexity" evidence="1">
    <location>
        <begin position="27"/>
        <end position="62"/>
    </location>
</feature>
<name>A0A9W6BH73_9CHLO</name>
<gene>
    <name evidence="3" type="primary">PLEST003985</name>
    <name evidence="3" type="ORF">PLESTB_000570000</name>
</gene>